<dbReference type="InterPro" id="IPR015943">
    <property type="entry name" value="WD40/YVTN_repeat-like_dom_sf"/>
</dbReference>
<evidence type="ECO:0000313" key="6">
    <source>
        <dbReference type="EMBL" id="KAK3598837.1"/>
    </source>
</evidence>
<dbReference type="InterPro" id="IPR001680">
    <property type="entry name" value="WD40_rpt"/>
</dbReference>
<dbReference type="EMBL" id="JAEAOA010000511">
    <property type="protein sequence ID" value="KAK3598837.1"/>
    <property type="molecule type" value="Genomic_DNA"/>
</dbReference>
<keyword evidence="7" id="KW-1185">Reference proteome</keyword>
<evidence type="ECO:0000313" key="7">
    <source>
        <dbReference type="Proteomes" id="UP001195483"/>
    </source>
</evidence>
<keyword evidence="1" id="KW-0597">Phosphoprotein</keyword>
<feature type="repeat" description="WD" evidence="4">
    <location>
        <begin position="381"/>
        <end position="423"/>
    </location>
</feature>
<reference evidence="6" key="1">
    <citation type="journal article" date="2021" name="Genome Biol. Evol.">
        <title>A High-Quality Reference Genome for a Parasitic Bivalve with Doubly Uniparental Inheritance (Bivalvia: Unionida).</title>
        <authorList>
            <person name="Smith C.H."/>
        </authorList>
    </citation>
    <scope>NUCLEOTIDE SEQUENCE</scope>
    <source>
        <strain evidence="6">CHS0354</strain>
    </source>
</reference>
<feature type="region of interest" description="Disordered" evidence="5">
    <location>
        <begin position="35"/>
        <end position="59"/>
    </location>
</feature>
<gene>
    <name evidence="6" type="ORF">CHS0354_007443</name>
</gene>
<dbReference type="InterPro" id="IPR019775">
    <property type="entry name" value="WD40_repeat_CS"/>
</dbReference>
<sequence>MNIVPCVKWIRRGVAKSVPDRVKLDKDELKRIIEETEERLEDGENEEEDEEEEEVGELDDVYVKSEKGATADVNMADAVKKAKKRKKKEKMMDEMEEEIVKKYGLEEYDEEEAPNPLKGIGNLTYYADEEDDPYITLKGELDSDEEDFEIKPTDNLILVARAEKDACTLEVHVYNEDLVNLYVHHDIILPSFPLALEWLNYDIADGKAGNFVAVGSMDPTIDIWDIDLVDSLEPVATLGTRESKKKKKKKGTPGHTDAVLDLSWNPNVRHALASASADCVVGLWDLSEGKMVKSITKHEDKVQCVRWHPFEPQSLLSGSFDHTVNVFDCRSPDTSFKSWTFEGEVERVIWDHFSPFSFYASTDSGHLYYLDSRQDKPVFTLSAHNEAVTGISLSSHIPGLLVTASSDRKFKVWDVMDNKPSLVLEKDFKMGQLYCVDGCQEAPFVFAFGGEKDVKVWDVRDSAAVLNHFKSRAPVKFSVSDGTATETNVAMDTGEDSAVAMETLSIDNTDEIDRKEKKKKKKKKKRKQRDPNNL</sequence>
<dbReference type="Pfam" id="PF00400">
    <property type="entry name" value="WD40"/>
    <property type="match status" value="3"/>
</dbReference>
<evidence type="ECO:0000256" key="5">
    <source>
        <dbReference type="SAM" id="MobiDB-lite"/>
    </source>
</evidence>
<dbReference type="Proteomes" id="UP001195483">
    <property type="component" value="Unassembled WGS sequence"/>
</dbReference>
<dbReference type="GO" id="GO:0005634">
    <property type="term" value="C:nucleus"/>
    <property type="evidence" value="ECO:0007669"/>
    <property type="project" value="TreeGrafter"/>
</dbReference>
<feature type="compositionally biased region" description="Basic residues" evidence="5">
    <location>
        <begin position="516"/>
        <end position="528"/>
    </location>
</feature>
<evidence type="ECO:0000256" key="4">
    <source>
        <dbReference type="PROSITE-ProRule" id="PRU00221"/>
    </source>
</evidence>
<feature type="region of interest" description="Disordered" evidence="5">
    <location>
        <begin position="510"/>
        <end position="534"/>
    </location>
</feature>
<dbReference type="InterPro" id="IPR036322">
    <property type="entry name" value="WD40_repeat_dom_sf"/>
</dbReference>
<keyword evidence="3" id="KW-0677">Repeat</keyword>
<evidence type="ECO:0008006" key="8">
    <source>
        <dbReference type="Google" id="ProtNLM"/>
    </source>
</evidence>
<reference evidence="6" key="3">
    <citation type="submission" date="2023-05" db="EMBL/GenBank/DDBJ databases">
        <authorList>
            <person name="Smith C.H."/>
        </authorList>
    </citation>
    <scope>NUCLEOTIDE SEQUENCE</scope>
    <source>
        <strain evidence="6">CHS0354</strain>
        <tissue evidence="6">Mantle</tissue>
    </source>
</reference>
<dbReference type="InterPro" id="IPR020472">
    <property type="entry name" value="WD40_PAC1"/>
</dbReference>
<dbReference type="PROSITE" id="PS50082">
    <property type="entry name" value="WD_REPEATS_2"/>
    <property type="match status" value="3"/>
</dbReference>
<proteinExistence type="predicted"/>
<dbReference type="PANTHER" id="PTHR14091:SF0">
    <property type="entry name" value="PERIODIC TRYPTOPHAN PROTEIN 1 HOMOLOG"/>
    <property type="match status" value="1"/>
</dbReference>
<evidence type="ECO:0000256" key="2">
    <source>
        <dbReference type="ARBA" id="ARBA00022574"/>
    </source>
</evidence>
<evidence type="ECO:0000256" key="1">
    <source>
        <dbReference type="ARBA" id="ARBA00022553"/>
    </source>
</evidence>
<dbReference type="InterPro" id="IPR044285">
    <property type="entry name" value="PWP1"/>
</dbReference>
<dbReference type="GO" id="GO:0006364">
    <property type="term" value="P:rRNA processing"/>
    <property type="evidence" value="ECO:0007669"/>
    <property type="project" value="InterPro"/>
</dbReference>
<reference evidence="6" key="2">
    <citation type="journal article" date="2021" name="Genome Biol. Evol.">
        <title>Developing a high-quality reference genome for a parasitic bivalve with doubly uniparental inheritance (Bivalvia: Unionida).</title>
        <authorList>
            <person name="Smith C.H."/>
        </authorList>
    </citation>
    <scope>NUCLEOTIDE SEQUENCE</scope>
    <source>
        <strain evidence="6">CHS0354</strain>
        <tissue evidence="6">Mantle</tissue>
    </source>
</reference>
<dbReference type="PANTHER" id="PTHR14091">
    <property type="entry name" value="PERIODIC TRYPTOPHAN PROTEIN 1"/>
    <property type="match status" value="1"/>
</dbReference>
<protein>
    <recommendedName>
        <fullName evidence="8">Periodic tryptophan protein 1</fullName>
    </recommendedName>
</protein>
<feature type="repeat" description="WD" evidence="4">
    <location>
        <begin position="295"/>
        <end position="337"/>
    </location>
</feature>
<dbReference type="Gene3D" id="2.130.10.10">
    <property type="entry name" value="YVTN repeat-like/Quinoprotein amine dehydrogenase"/>
    <property type="match status" value="2"/>
</dbReference>
<organism evidence="6 7">
    <name type="scientific">Potamilus streckersoni</name>
    <dbReference type="NCBI Taxonomy" id="2493646"/>
    <lineage>
        <taxon>Eukaryota</taxon>
        <taxon>Metazoa</taxon>
        <taxon>Spiralia</taxon>
        <taxon>Lophotrochozoa</taxon>
        <taxon>Mollusca</taxon>
        <taxon>Bivalvia</taxon>
        <taxon>Autobranchia</taxon>
        <taxon>Heteroconchia</taxon>
        <taxon>Palaeoheterodonta</taxon>
        <taxon>Unionida</taxon>
        <taxon>Unionoidea</taxon>
        <taxon>Unionidae</taxon>
        <taxon>Ambleminae</taxon>
        <taxon>Lampsilini</taxon>
        <taxon>Potamilus</taxon>
    </lineage>
</organism>
<dbReference type="PROSITE" id="PS00678">
    <property type="entry name" value="WD_REPEATS_1"/>
    <property type="match status" value="1"/>
</dbReference>
<dbReference type="AlphaFoldDB" id="A0AAE0SV85"/>
<feature type="repeat" description="WD" evidence="4">
    <location>
        <begin position="252"/>
        <end position="294"/>
    </location>
</feature>
<dbReference type="SMART" id="SM00320">
    <property type="entry name" value="WD40"/>
    <property type="match status" value="5"/>
</dbReference>
<dbReference type="SUPFAM" id="SSF50978">
    <property type="entry name" value="WD40 repeat-like"/>
    <property type="match status" value="1"/>
</dbReference>
<dbReference type="PRINTS" id="PR00320">
    <property type="entry name" value="GPROTEINBRPT"/>
</dbReference>
<name>A0AAE0SV85_9BIVA</name>
<comment type="caution">
    <text evidence="6">The sequence shown here is derived from an EMBL/GenBank/DDBJ whole genome shotgun (WGS) entry which is preliminary data.</text>
</comment>
<evidence type="ECO:0000256" key="3">
    <source>
        <dbReference type="ARBA" id="ARBA00022737"/>
    </source>
</evidence>
<accession>A0AAE0SV85</accession>
<dbReference type="PROSITE" id="PS50294">
    <property type="entry name" value="WD_REPEATS_REGION"/>
    <property type="match status" value="2"/>
</dbReference>
<keyword evidence="2 4" id="KW-0853">WD repeat</keyword>